<feature type="transmembrane region" description="Helical" evidence="1">
    <location>
        <begin position="153"/>
        <end position="178"/>
    </location>
</feature>
<dbReference type="RefSeq" id="XP_018275231.1">
    <property type="nucleotide sequence ID" value="XM_018419824.1"/>
</dbReference>
<keyword evidence="3" id="KW-1185">Reference proteome</keyword>
<gene>
    <name evidence="2" type="ORF">CC85DRAFT_19158</name>
</gene>
<protein>
    <submittedName>
        <fullName evidence="2">Uncharacterized protein</fullName>
    </submittedName>
</protein>
<name>A0A0J0XCE6_9TREE</name>
<reference evidence="2 3" key="1">
    <citation type="submission" date="2015-03" db="EMBL/GenBank/DDBJ databases">
        <title>Genomics and transcriptomics of the oil-accumulating basidiomycete yeast T. oleaginosus allow insights into substrate utilization and the diverse evolutionary trajectories of mating systems in fungi.</title>
        <authorList>
            <consortium name="DOE Joint Genome Institute"/>
            <person name="Kourist R."/>
            <person name="Kracht O."/>
            <person name="Bracharz F."/>
            <person name="Lipzen A."/>
            <person name="Nolan M."/>
            <person name="Ohm R."/>
            <person name="Grigoriev I."/>
            <person name="Sun S."/>
            <person name="Heitman J."/>
            <person name="Bruck T."/>
            <person name="Nowrousian M."/>
        </authorList>
    </citation>
    <scope>NUCLEOTIDE SEQUENCE [LARGE SCALE GENOMIC DNA]</scope>
    <source>
        <strain evidence="2 3">IBC0246</strain>
    </source>
</reference>
<dbReference type="AlphaFoldDB" id="A0A0J0XCE6"/>
<keyword evidence="1" id="KW-0812">Transmembrane</keyword>
<keyword evidence="1" id="KW-0472">Membrane</keyword>
<proteinExistence type="predicted"/>
<accession>A0A0J0XCE6</accession>
<keyword evidence="1" id="KW-1133">Transmembrane helix</keyword>
<dbReference type="Proteomes" id="UP000053611">
    <property type="component" value="Unassembled WGS sequence"/>
</dbReference>
<evidence type="ECO:0000256" key="1">
    <source>
        <dbReference type="SAM" id="Phobius"/>
    </source>
</evidence>
<sequence>MKSVEMQNIKTELGDVAAPENASHQALDAPHYRPAVYLHPSKAWTPRRCISADQHGATTAPARHCAASGTRPIADMHVRVCPMIASRCRRPASFDSACFAAIVVSDTRVNPIQQPASNIPSRPVPAGHFATRADALYLRPQHSLIKISSRDCILAPALAASTAAGLLTVVISALSFIADRWGLSRTVAPAFNVGSRAGGRQVSCPEAQTMD</sequence>
<dbReference type="GeneID" id="28980427"/>
<organism evidence="2 3">
    <name type="scientific">Cutaneotrichosporon oleaginosum</name>
    <dbReference type="NCBI Taxonomy" id="879819"/>
    <lineage>
        <taxon>Eukaryota</taxon>
        <taxon>Fungi</taxon>
        <taxon>Dikarya</taxon>
        <taxon>Basidiomycota</taxon>
        <taxon>Agaricomycotina</taxon>
        <taxon>Tremellomycetes</taxon>
        <taxon>Trichosporonales</taxon>
        <taxon>Trichosporonaceae</taxon>
        <taxon>Cutaneotrichosporon</taxon>
    </lineage>
</organism>
<evidence type="ECO:0000313" key="3">
    <source>
        <dbReference type="Proteomes" id="UP000053611"/>
    </source>
</evidence>
<dbReference type="EMBL" id="KQ087286">
    <property type="protein sequence ID" value="KLT38740.1"/>
    <property type="molecule type" value="Genomic_DNA"/>
</dbReference>
<evidence type="ECO:0000313" key="2">
    <source>
        <dbReference type="EMBL" id="KLT38740.1"/>
    </source>
</evidence>